<dbReference type="SMART" id="SM01408">
    <property type="entry name" value="ING"/>
    <property type="match status" value="1"/>
</dbReference>
<evidence type="ECO:0000313" key="5">
    <source>
        <dbReference type="Proteomes" id="UP001276659"/>
    </source>
</evidence>
<feature type="region of interest" description="Disordered" evidence="2">
    <location>
        <begin position="141"/>
        <end position="165"/>
    </location>
</feature>
<dbReference type="GO" id="GO:0006355">
    <property type="term" value="P:regulation of DNA-templated transcription"/>
    <property type="evidence" value="ECO:0007669"/>
    <property type="project" value="TreeGrafter"/>
</dbReference>
<feature type="domain" description="Inhibitor of growth protein N-terminal histone-binding" evidence="3">
    <location>
        <begin position="8"/>
        <end position="113"/>
    </location>
</feature>
<keyword evidence="1" id="KW-0156">Chromatin regulator</keyword>
<protein>
    <recommendedName>
        <fullName evidence="3">Inhibitor of growth protein N-terminal histone-binding domain-containing protein</fullName>
    </recommendedName>
</protein>
<feature type="compositionally biased region" description="Low complexity" evidence="2">
    <location>
        <begin position="141"/>
        <end position="150"/>
    </location>
</feature>
<gene>
    <name evidence="4" type="ORF">OEA41_007135</name>
</gene>
<evidence type="ECO:0000259" key="3">
    <source>
        <dbReference type="SMART" id="SM01408"/>
    </source>
</evidence>
<dbReference type="InterPro" id="IPR028651">
    <property type="entry name" value="ING_fam"/>
</dbReference>
<accession>A0AAE0DNP3</accession>
<organism evidence="4 5">
    <name type="scientific">Lepraria neglecta</name>
    <dbReference type="NCBI Taxonomy" id="209136"/>
    <lineage>
        <taxon>Eukaryota</taxon>
        <taxon>Fungi</taxon>
        <taxon>Dikarya</taxon>
        <taxon>Ascomycota</taxon>
        <taxon>Pezizomycotina</taxon>
        <taxon>Lecanoromycetes</taxon>
        <taxon>OSLEUM clade</taxon>
        <taxon>Lecanoromycetidae</taxon>
        <taxon>Lecanorales</taxon>
        <taxon>Lecanorineae</taxon>
        <taxon>Stereocaulaceae</taxon>
        <taxon>Lepraria</taxon>
    </lineage>
</organism>
<keyword evidence="5" id="KW-1185">Reference proteome</keyword>
<sequence length="218" mass="23771">MAEDAASVLEQFVQDVANLPAEIAHLLEEIHAKDQVVQECRNTIATRDNSIQKFVKLNGTGLPNPKEEGYCKLVKDNFERAKALQEEKCTLAEKQALLLDRQIKRLDFKIRDLQNDGAIAPDPQLPSLLSNTSLSTRLPNFSTTTTGTSTPLHPLSGNAGPSTTIANSNITRLVQPSARQPSPLNTAGLPPQQPPQQPWALYAAQTAPHPPTLRSVDD</sequence>
<reference evidence="4" key="1">
    <citation type="submission" date="2022-11" db="EMBL/GenBank/DDBJ databases">
        <title>Chromosomal genome sequence assembly and mating type (MAT) locus characterization of the leprose asexual lichenized fungus Lepraria neglecta (Nyl.) Erichsen.</title>
        <authorList>
            <person name="Allen J.L."/>
            <person name="Pfeffer B."/>
        </authorList>
    </citation>
    <scope>NUCLEOTIDE SEQUENCE</scope>
    <source>
        <strain evidence="4">Allen 5258</strain>
    </source>
</reference>
<dbReference type="GO" id="GO:0005634">
    <property type="term" value="C:nucleus"/>
    <property type="evidence" value="ECO:0007669"/>
    <property type="project" value="TreeGrafter"/>
</dbReference>
<dbReference type="Gene3D" id="6.10.140.1740">
    <property type="match status" value="1"/>
</dbReference>
<feature type="region of interest" description="Disordered" evidence="2">
    <location>
        <begin position="177"/>
        <end position="218"/>
    </location>
</feature>
<dbReference type="GO" id="GO:0035267">
    <property type="term" value="C:NuA4 histone acetyltransferase complex"/>
    <property type="evidence" value="ECO:0007669"/>
    <property type="project" value="TreeGrafter"/>
</dbReference>
<dbReference type="CDD" id="cd16858">
    <property type="entry name" value="ING_ING3_Yng2p"/>
    <property type="match status" value="1"/>
</dbReference>
<evidence type="ECO:0000313" key="4">
    <source>
        <dbReference type="EMBL" id="KAK3173803.1"/>
    </source>
</evidence>
<proteinExistence type="predicted"/>
<dbReference type="Pfam" id="PF12998">
    <property type="entry name" value="ING"/>
    <property type="match status" value="1"/>
</dbReference>
<evidence type="ECO:0000256" key="1">
    <source>
        <dbReference type="ARBA" id="ARBA00022853"/>
    </source>
</evidence>
<dbReference type="PANTHER" id="PTHR10333:SF100">
    <property type="entry name" value="CHROMATIN MODIFICATION-RELATED PROTEIN YNG2"/>
    <property type="match status" value="1"/>
</dbReference>
<dbReference type="EMBL" id="JASNWA010000007">
    <property type="protein sequence ID" value="KAK3173803.1"/>
    <property type="molecule type" value="Genomic_DNA"/>
</dbReference>
<dbReference type="Proteomes" id="UP001276659">
    <property type="component" value="Unassembled WGS sequence"/>
</dbReference>
<comment type="caution">
    <text evidence="4">The sequence shown here is derived from an EMBL/GenBank/DDBJ whole genome shotgun (WGS) entry which is preliminary data.</text>
</comment>
<evidence type="ECO:0000256" key="2">
    <source>
        <dbReference type="SAM" id="MobiDB-lite"/>
    </source>
</evidence>
<dbReference type="AlphaFoldDB" id="A0AAE0DNP3"/>
<name>A0AAE0DNP3_9LECA</name>
<dbReference type="PANTHER" id="PTHR10333">
    <property type="entry name" value="INHIBITOR OF GROWTH PROTEIN"/>
    <property type="match status" value="1"/>
</dbReference>
<dbReference type="InterPro" id="IPR024610">
    <property type="entry name" value="ING_N_histone-binding"/>
</dbReference>
<dbReference type="GO" id="GO:0006325">
    <property type="term" value="P:chromatin organization"/>
    <property type="evidence" value="ECO:0007669"/>
    <property type="project" value="UniProtKB-KW"/>
</dbReference>